<dbReference type="PROSITE" id="PS00041">
    <property type="entry name" value="HTH_ARAC_FAMILY_1"/>
    <property type="match status" value="1"/>
</dbReference>
<evidence type="ECO:0000313" key="6">
    <source>
        <dbReference type="EMBL" id="MEA5362627.1"/>
    </source>
</evidence>
<dbReference type="RefSeq" id="WP_323330227.1">
    <property type="nucleotide sequence ID" value="NZ_JAYFSI010000005.1"/>
</dbReference>
<reference evidence="6 7" key="1">
    <citation type="submission" date="2023-12" db="EMBL/GenBank/DDBJ databases">
        <title>Amycolatopsis sp. V23-08.</title>
        <authorList>
            <person name="Somphong A."/>
        </authorList>
    </citation>
    <scope>NUCLEOTIDE SEQUENCE [LARGE SCALE GENOMIC DNA]</scope>
    <source>
        <strain evidence="6 7">V23-08</strain>
    </source>
</reference>
<accession>A0ABU5R8T1</accession>
<feature type="region of interest" description="Disordered" evidence="4">
    <location>
        <begin position="1"/>
        <end position="30"/>
    </location>
</feature>
<dbReference type="Gene3D" id="1.10.10.60">
    <property type="entry name" value="Homeodomain-like"/>
    <property type="match status" value="1"/>
</dbReference>
<dbReference type="Pfam" id="PF12833">
    <property type="entry name" value="HTH_18"/>
    <property type="match status" value="1"/>
</dbReference>
<evidence type="ECO:0000256" key="4">
    <source>
        <dbReference type="SAM" id="MobiDB-lite"/>
    </source>
</evidence>
<dbReference type="InterPro" id="IPR018062">
    <property type="entry name" value="HTH_AraC-typ_CS"/>
</dbReference>
<dbReference type="SMART" id="SM00342">
    <property type="entry name" value="HTH_ARAC"/>
    <property type="match status" value="1"/>
</dbReference>
<sequence length="336" mass="36381">MAEQPPQEPDSGTTSDSGRQRFQFATTDPDEAQDFIDRMYRAQPPKAGRLARVSPVSISQVSAGGLSYVDFTMPPDLTLHLDGTDEVSVTTLITGGTEAELGKHTERYVPGDAFLGSFPHGDYQVRCLDFRATILTVPAHALAEAAGILPGRPPPELRFDTLRPVSPAAAALWKRTATYAHDMLENELAAASPLIMGSAARHLAATILEVFPGTVRTDPLGPGSRDARPETLRRAIAFIDDNAHTDITVADVAAAAFVTPRAVQLAFRRHLGTTPMAYLRRVRLDRAHHELLATDRGHGSVTATAYRWGFSNPGRFATGYRNAYGVLPSQTLDRDA</sequence>
<dbReference type="PANTHER" id="PTHR46796">
    <property type="entry name" value="HTH-TYPE TRANSCRIPTIONAL ACTIVATOR RHAS-RELATED"/>
    <property type="match status" value="1"/>
</dbReference>
<dbReference type="PROSITE" id="PS01124">
    <property type="entry name" value="HTH_ARAC_FAMILY_2"/>
    <property type="match status" value="1"/>
</dbReference>
<protein>
    <submittedName>
        <fullName evidence="6">Helix-turn-helix transcriptional regulator</fullName>
    </submittedName>
</protein>
<keyword evidence="7" id="KW-1185">Reference proteome</keyword>
<gene>
    <name evidence="6" type="ORF">VA596_24035</name>
</gene>
<dbReference type="EMBL" id="JAYFSI010000005">
    <property type="protein sequence ID" value="MEA5362627.1"/>
    <property type="molecule type" value="Genomic_DNA"/>
</dbReference>
<keyword evidence="1" id="KW-0805">Transcription regulation</keyword>
<dbReference type="PANTHER" id="PTHR46796:SF12">
    <property type="entry name" value="HTH-TYPE DNA-BINDING TRANSCRIPTIONAL ACTIVATOR EUTR"/>
    <property type="match status" value="1"/>
</dbReference>
<evidence type="ECO:0000256" key="2">
    <source>
        <dbReference type="ARBA" id="ARBA00023125"/>
    </source>
</evidence>
<dbReference type="SUPFAM" id="SSF46689">
    <property type="entry name" value="Homeodomain-like"/>
    <property type="match status" value="2"/>
</dbReference>
<dbReference type="Proteomes" id="UP001304298">
    <property type="component" value="Unassembled WGS sequence"/>
</dbReference>
<evidence type="ECO:0000259" key="5">
    <source>
        <dbReference type="PROSITE" id="PS01124"/>
    </source>
</evidence>
<name>A0ABU5R8T1_9PSEU</name>
<organism evidence="6 7">
    <name type="scientific">Amycolatopsis heterodermiae</name>
    <dbReference type="NCBI Taxonomy" id="3110235"/>
    <lineage>
        <taxon>Bacteria</taxon>
        <taxon>Bacillati</taxon>
        <taxon>Actinomycetota</taxon>
        <taxon>Actinomycetes</taxon>
        <taxon>Pseudonocardiales</taxon>
        <taxon>Pseudonocardiaceae</taxon>
        <taxon>Amycolatopsis</taxon>
    </lineage>
</organism>
<evidence type="ECO:0000313" key="7">
    <source>
        <dbReference type="Proteomes" id="UP001304298"/>
    </source>
</evidence>
<evidence type="ECO:0000256" key="3">
    <source>
        <dbReference type="ARBA" id="ARBA00023163"/>
    </source>
</evidence>
<dbReference type="InterPro" id="IPR009057">
    <property type="entry name" value="Homeodomain-like_sf"/>
</dbReference>
<dbReference type="InterPro" id="IPR050204">
    <property type="entry name" value="AraC_XylS_family_regulators"/>
</dbReference>
<keyword evidence="3" id="KW-0804">Transcription</keyword>
<evidence type="ECO:0000256" key="1">
    <source>
        <dbReference type="ARBA" id="ARBA00023015"/>
    </source>
</evidence>
<proteinExistence type="predicted"/>
<comment type="caution">
    <text evidence="6">The sequence shown here is derived from an EMBL/GenBank/DDBJ whole genome shotgun (WGS) entry which is preliminary data.</text>
</comment>
<dbReference type="InterPro" id="IPR018060">
    <property type="entry name" value="HTH_AraC"/>
</dbReference>
<keyword evidence="2" id="KW-0238">DNA-binding</keyword>
<feature type="domain" description="HTH araC/xylS-type" evidence="5">
    <location>
        <begin position="233"/>
        <end position="334"/>
    </location>
</feature>